<organism evidence="2 3">
    <name type="scientific">Blastomonas natatoria</name>
    <dbReference type="NCBI Taxonomy" id="34015"/>
    <lineage>
        <taxon>Bacteria</taxon>
        <taxon>Pseudomonadati</taxon>
        <taxon>Pseudomonadota</taxon>
        <taxon>Alphaproteobacteria</taxon>
        <taxon>Sphingomonadales</taxon>
        <taxon>Sphingomonadaceae</taxon>
        <taxon>Blastomonas</taxon>
    </lineage>
</organism>
<accession>A0A2V3V7Z5</accession>
<dbReference type="RefSeq" id="WP_110297779.1">
    <property type="nucleotide sequence ID" value="NZ_QJJM01000003.1"/>
</dbReference>
<sequence>MRALIYLDAATDDLVEILRHITLESRHLPTALRFVEKLRARCSHLASLPGTLGSDRSDLAPGLRSVPAHGYIIFFRYGDESVEIANILQASRDVLSHFDSE</sequence>
<dbReference type="InterPro" id="IPR035093">
    <property type="entry name" value="RelE/ParE_toxin_dom_sf"/>
</dbReference>
<dbReference type="EMBL" id="QJJM01000003">
    <property type="protein sequence ID" value="PXW77952.1"/>
    <property type="molecule type" value="Genomic_DNA"/>
</dbReference>
<dbReference type="InterPro" id="IPR007712">
    <property type="entry name" value="RelE/ParE_toxin"/>
</dbReference>
<comment type="caution">
    <text evidence="2">The sequence shown here is derived from an EMBL/GenBank/DDBJ whole genome shotgun (WGS) entry which is preliminary data.</text>
</comment>
<proteinExistence type="predicted"/>
<keyword evidence="1" id="KW-1277">Toxin-antitoxin system</keyword>
<dbReference type="Pfam" id="PF05016">
    <property type="entry name" value="ParE_toxin"/>
    <property type="match status" value="1"/>
</dbReference>
<dbReference type="Proteomes" id="UP000248014">
    <property type="component" value="Unassembled WGS sequence"/>
</dbReference>
<dbReference type="Gene3D" id="3.30.2310.20">
    <property type="entry name" value="RelE-like"/>
    <property type="match status" value="1"/>
</dbReference>
<gene>
    <name evidence="2" type="ORF">C7451_10357</name>
</gene>
<reference evidence="2 3" key="1">
    <citation type="submission" date="2018-05" db="EMBL/GenBank/DDBJ databases">
        <title>Genomic Encyclopedia of Type Strains, Phase IV (KMG-IV): sequencing the most valuable type-strain genomes for metagenomic binning, comparative biology and taxonomic classification.</title>
        <authorList>
            <person name="Goeker M."/>
        </authorList>
    </citation>
    <scope>NUCLEOTIDE SEQUENCE [LARGE SCALE GENOMIC DNA]</scope>
    <source>
        <strain evidence="2 3">DSM 3183</strain>
    </source>
</reference>
<evidence type="ECO:0000313" key="2">
    <source>
        <dbReference type="EMBL" id="PXW77952.1"/>
    </source>
</evidence>
<evidence type="ECO:0000313" key="3">
    <source>
        <dbReference type="Proteomes" id="UP000248014"/>
    </source>
</evidence>
<evidence type="ECO:0000256" key="1">
    <source>
        <dbReference type="ARBA" id="ARBA00022649"/>
    </source>
</evidence>
<dbReference type="OrthoDB" id="8369899at2"/>
<keyword evidence="3" id="KW-1185">Reference proteome</keyword>
<dbReference type="AlphaFoldDB" id="A0A2V3V7Z5"/>
<protein>
    <submittedName>
        <fullName evidence="2">Plasmid stabilization system protein ParE</fullName>
    </submittedName>
</protein>
<name>A0A2V3V7Z5_9SPHN</name>